<dbReference type="Proteomes" id="UP000065261">
    <property type="component" value="Chromosome I"/>
</dbReference>
<dbReference type="Gene3D" id="2.40.128.270">
    <property type="match status" value="1"/>
</dbReference>
<gene>
    <name evidence="2" type="primary">hslJ</name>
    <name evidence="2" type="ORF">PTRA_a0548</name>
</gene>
<sequence>MKIVIITIIRQIISNNMKLAAIPMLIIGLCVGCASTQTVTSEQLKHTQWQLSRIDGLAIPPSFNASVGFIEALQVNGFAGCNKFFGEGELDDSSLTVNKIGMTRKSCGQQLDKFEQQLLQALQQGAQLKMQDQQLVMQGEKTFVFIAK</sequence>
<dbReference type="PANTHER" id="PTHR35535">
    <property type="entry name" value="HEAT SHOCK PROTEIN HSLJ"/>
    <property type="match status" value="1"/>
</dbReference>
<feature type="domain" description="DUF306" evidence="1">
    <location>
        <begin position="42"/>
        <end position="141"/>
    </location>
</feature>
<dbReference type="AlphaFoldDB" id="A0A0U2WUB6"/>
<dbReference type="KEGG" id="ptn:PTRA_a0548"/>
<organism evidence="2">
    <name type="scientific">Pseudoalteromonas translucida KMM 520</name>
    <dbReference type="NCBI Taxonomy" id="1315283"/>
    <lineage>
        <taxon>Bacteria</taxon>
        <taxon>Pseudomonadati</taxon>
        <taxon>Pseudomonadota</taxon>
        <taxon>Gammaproteobacteria</taxon>
        <taxon>Alteromonadales</taxon>
        <taxon>Pseudoalteromonadaceae</taxon>
        <taxon>Pseudoalteromonas</taxon>
    </lineage>
</organism>
<dbReference type="EMBL" id="CP011034">
    <property type="protein sequence ID" value="ALS31896.1"/>
    <property type="molecule type" value="Genomic_DNA"/>
</dbReference>
<accession>A0A0U2WUB6</accession>
<evidence type="ECO:0000259" key="1">
    <source>
        <dbReference type="Pfam" id="PF03724"/>
    </source>
</evidence>
<dbReference type="InterPro" id="IPR005184">
    <property type="entry name" value="DUF306_Meta_HslJ"/>
</dbReference>
<dbReference type="Pfam" id="PF03724">
    <property type="entry name" value="META"/>
    <property type="match status" value="1"/>
</dbReference>
<evidence type="ECO:0000313" key="2">
    <source>
        <dbReference type="EMBL" id="ALS31896.1"/>
    </source>
</evidence>
<dbReference type="InterPro" id="IPR053147">
    <property type="entry name" value="Hsp_HslJ-like"/>
</dbReference>
<name>A0A0U2WUB6_9GAMM</name>
<protein>
    <submittedName>
        <fullName evidence="2">Heat shock protein HslJ</fullName>
    </submittedName>
</protein>
<evidence type="ECO:0000313" key="3">
    <source>
        <dbReference type="Proteomes" id="UP000065261"/>
    </source>
</evidence>
<keyword evidence="2" id="KW-0346">Stress response</keyword>
<dbReference type="PANTHER" id="PTHR35535:SF1">
    <property type="entry name" value="HEAT SHOCK PROTEIN HSLJ"/>
    <property type="match status" value="1"/>
</dbReference>
<dbReference type="InterPro" id="IPR038670">
    <property type="entry name" value="HslJ-like_sf"/>
</dbReference>
<proteinExistence type="predicted"/>
<dbReference type="PATRIC" id="fig|1315283.4.peg.492"/>
<reference evidence="2 3" key="1">
    <citation type="submission" date="2015-03" db="EMBL/GenBank/DDBJ databases">
        <authorList>
            <person name="Murphy D."/>
        </authorList>
    </citation>
    <scope>NUCLEOTIDE SEQUENCE [LARGE SCALE GENOMIC DNA]</scope>
    <source>
        <strain evidence="2 3">KMM 520</strain>
    </source>
</reference>